<organism evidence="9 10">
    <name type="scientific">Faecalicatena contorta</name>
    <dbReference type="NCBI Taxonomy" id="39482"/>
    <lineage>
        <taxon>Bacteria</taxon>
        <taxon>Bacillati</taxon>
        <taxon>Bacillota</taxon>
        <taxon>Clostridia</taxon>
        <taxon>Lachnospirales</taxon>
        <taxon>Lachnospiraceae</taxon>
        <taxon>Faecalicatena</taxon>
    </lineage>
</organism>
<dbReference type="PANTHER" id="PTHR32196">
    <property type="entry name" value="ABC TRANSPORTER PERMEASE PROTEIN YPHD-RELATED-RELATED"/>
    <property type="match status" value="1"/>
</dbReference>
<accession>A0A316AJN7</accession>
<keyword evidence="7 8" id="KW-0472">Membrane</keyword>
<feature type="transmembrane region" description="Helical" evidence="8">
    <location>
        <begin position="278"/>
        <end position="298"/>
    </location>
</feature>
<dbReference type="GO" id="GO:0022857">
    <property type="term" value="F:transmembrane transporter activity"/>
    <property type="evidence" value="ECO:0007669"/>
    <property type="project" value="InterPro"/>
</dbReference>
<dbReference type="AlphaFoldDB" id="A0A316AJN7"/>
<reference evidence="10" key="1">
    <citation type="submission" date="2017-07" db="EMBL/GenBank/DDBJ databases">
        <authorList>
            <person name="Varghese N."/>
            <person name="Submissions S."/>
        </authorList>
    </citation>
    <scope>NUCLEOTIDE SEQUENCE [LARGE SCALE GENOMIC DNA]</scope>
    <source>
        <strain evidence="10">NLAE-zl-C134</strain>
    </source>
</reference>
<sequence>MEQVKKEKSLSLERVLGIIARHGAIIGICCVLIVFQIIEPRFMKIDNILGVLNSSTLLIVMTFGMTMVMAVRGIDLSIAQVADAAGVVAAMLILSGKSFVVAILGAMLFGLIIGIINAVLISYLGVPAIIGTLGMMFIVRSIELTLTNGAQPQILFTLPAVRVKKFFFIGQGSMGPVSVLIALTILIIIVMYFTKERSVFGRHMDAICGNVKTSLLAGINVRRVFAATFIISSLLAAMAGVMLVSRSGNAVPRGVETYLTDCFVAVYIGTLVSARNKFNIIGSVIGALFVGFISNFITLMGMGIAYKNIFNGVFIILAVALGVLKSKVNS</sequence>
<evidence type="ECO:0000256" key="3">
    <source>
        <dbReference type="ARBA" id="ARBA00022475"/>
    </source>
</evidence>
<dbReference type="EMBL" id="UHJJ01000005">
    <property type="protein sequence ID" value="SUQ14298.1"/>
    <property type="molecule type" value="Genomic_DNA"/>
</dbReference>
<evidence type="ECO:0000256" key="6">
    <source>
        <dbReference type="ARBA" id="ARBA00022989"/>
    </source>
</evidence>
<evidence type="ECO:0000313" key="10">
    <source>
        <dbReference type="Proteomes" id="UP000254051"/>
    </source>
</evidence>
<dbReference type="GO" id="GO:0005886">
    <property type="term" value="C:plasma membrane"/>
    <property type="evidence" value="ECO:0007669"/>
    <property type="project" value="UniProtKB-SubCell"/>
</dbReference>
<dbReference type="RefSeq" id="WP_109711035.1">
    <property type="nucleotide sequence ID" value="NZ_QGDS01000005.1"/>
</dbReference>
<keyword evidence="4" id="KW-0997">Cell inner membrane</keyword>
<dbReference type="Proteomes" id="UP000254051">
    <property type="component" value="Unassembled WGS sequence"/>
</dbReference>
<proteinExistence type="predicted"/>
<feature type="transmembrane region" description="Helical" evidence="8">
    <location>
        <begin position="126"/>
        <end position="146"/>
    </location>
</feature>
<dbReference type="OrthoDB" id="9813906at2"/>
<feature type="transmembrane region" description="Helical" evidence="8">
    <location>
        <begin position="99"/>
        <end position="120"/>
    </location>
</feature>
<dbReference type="CDD" id="cd06579">
    <property type="entry name" value="TM_PBP1_transp_AraH_like"/>
    <property type="match status" value="1"/>
</dbReference>
<evidence type="ECO:0000256" key="1">
    <source>
        <dbReference type="ARBA" id="ARBA00004651"/>
    </source>
</evidence>
<keyword evidence="3" id="KW-1003">Cell membrane</keyword>
<evidence type="ECO:0000313" key="9">
    <source>
        <dbReference type="EMBL" id="SUQ14298.1"/>
    </source>
</evidence>
<keyword evidence="6 8" id="KW-1133">Transmembrane helix</keyword>
<gene>
    <name evidence="9" type="ORF">SAMN05216529_105274</name>
</gene>
<feature type="transmembrane region" description="Helical" evidence="8">
    <location>
        <begin position="166"/>
        <end position="193"/>
    </location>
</feature>
<name>A0A316AJN7_9FIRM</name>
<feature type="transmembrane region" description="Helical" evidence="8">
    <location>
        <begin position="15"/>
        <end position="38"/>
    </location>
</feature>
<feature type="transmembrane region" description="Helical" evidence="8">
    <location>
        <begin position="50"/>
        <end position="71"/>
    </location>
</feature>
<dbReference type="InterPro" id="IPR001851">
    <property type="entry name" value="ABC_transp_permease"/>
</dbReference>
<feature type="transmembrane region" description="Helical" evidence="8">
    <location>
        <begin position="224"/>
        <end position="244"/>
    </location>
</feature>
<feature type="transmembrane region" description="Helical" evidence="8">
    <location>
        <begin position="304"/>
        <end position="324"/>
    </location>
</feature>
<protein>
    <submittedName>
        <fullName evidence="9">Ribose transport system permease protein/putative xylitol transport system permease protein</fullName>
    </submittedName>
</protein>
<dbReference type="PANTHER" id="PTHR32196:SF21">
    <property type="entry name" value="ABC TRANSPORTER PERMEASE PROTEIN YPHD-RELATED"/>
    <property type="match status" value="1"/>
</dbReference>
<evidence type="ECO:0000256" key="7">
    <source>
        <dbReference type="ARBA" id="ARBA00023136"/>
    </source>
</evidence>
<evidence type="ECO:0000256" key="8">
    <source>
        <dbReference type="SAM" id="Phobius"/>
    </source>
</evidence>
<keyword evidence="5 8" id="KW-0812">Transmembrane</keyword>
<keyword evidence="10" id="KW-1185">Reference proteome</keyword>
<comment type="subcellular location">
    <subcellularLocation>
        <location evidence="1">Cell membrane</location>
        <topology evidence="1">Multi-pass membrane protein</topology>
    </subcellularLocation>
</comment>
<evidence type="ECO:0000256" key="4">
    <source>
        <dbReference type="ARBA" id="ARBA00022519"/>
    </source>
</evidence>
<dbReference type="Pfam" id="PF02653">
    <property type="entry name" value="BPD_transp_2"/>
    <property type="match status" value="1"/>
</dbReference>
<keyword evidence="2" id="KW-0813">Transport</keyword>
<evidence type="ECO:0000256" key="5">
    <source>
        <dbReference type="ARBA" id="ARBA00022692"/>
    </source>
</evidence>
<evidence type="ECO:0000256" key="2">
    <source>
        <dbReference type="ARBA" id="ARBA00022448"/>
    </source>
</evidence>